<evidence type="ECO:0000256" key="6">
    <source>
        <dbReference type="ARBA" id="ARBA00023136"/>
    </source>
</evidence>
<evidence type="ECO:0000256" key="3">
    <source>
        <dbReference type="ARBA" id="ARBA00022448"/>
    </source>
</evidence>
<evidence type="ECO:0000256" key="7">
    <source>
        <dbReference type="ARBA" id="ARBA00023237"/>
    </source>
</evidence>
<keyword evidence="8" id="KW-0175">Coiled coil</keyword>
<dbReference type="Proteomes" id="UP000092504">
    <property type="component" value="Unassembled WGS sequence"/>
</dbReference>
<comment type="similarity">
    <text evidence="2">Belongs to the outer membrane factor (OMF) (TC 1.B.17) family.</text>
</comment>
<keyword evidence="4" id="KW-1134">Transmembrane beta strand</keyword>
<comment type="subcellular location">
    <subcellularLocation>
        <location evidence="1">Cell outer membrane</location>
    </subcellularLocation>
</comment>
<feature type="region of interest" description="Disordered" evidence="9">
    <location>
        <begin position="350"/>
        <end position="370"/>
    </location>
</feature>
<dbReference type="InterPro" id="IPR003423">
    <property type="entry name" value="OMP_efflux"/>
</dbReference>
<dbReference type="Pfam" id="PF02321">
    <property type="entry name" value="OEP"/>
    <property type="match status" value="2"/>
</dbReference>
<dbReference type="PANTHER" id="PTHR30026:SF20">
    <property type="entry name" value="OUTER MEMBRANE PROTEIN TOLC"/>
    <property type="match status" value="1"/>
</dbReference>
<dbReference type="SUPFAM" id="SSF56954">
    <property type="entry name" value="Outer membrane efflux proteins (OEP)"/>
    <property type="match status" value="1"/>
</dbReference>
<dbReference type="AlphaFoldDB" id="A0A1B8P6N2"/>
<dbReference type="PATRIC" id="fig|2746.7.peg.2315"/>
<dbReference type="PANTHER" id="PTHR30026">
    <property type="entry name" value="OUTER MEMBRANE PROTEIN TOLC"/>
    <property type="match status" value="1"/>
</dbReference>
<dbReference type="GO" id="GO:0015288">
    <property type="term" value="F:porin activity"/>
    <property type="evidence" value="ECO:0007669"/>
    <property type="project" value="TreeGrafter"/>
</dbReference>
<dbReference type="InterPro" id="IPR051906">
    <property type="entry name" value="TolC-like"/>
</dbReference>
<evidence type="ECO:0000313" key="10">
    <source>
        <dbReference type="EMBL" id="OBX37879.1"/>
    </source>
</evidence>
<evidence type="ECO:0000256" key="4">
    <source>
        <dbReference type="ARBA" id="ARBA00022452"/>
    </source>
</evidence>
<feature type="coiled-coil region" evidence="8">
    <location>
        <begin position="7"/>
        <end position="66"/>
    </location>
</feature>
<evidence type="ECO:0000256" key="8">
    <source>
        <dbReference type="SAM" id="Coils"/>
    </source>
</evidence>
<reference evidence="10 11" key="1">
    <citation type="submission" date="2016-06" db="EMBL/GenBank/DDBJ databases">
        <title>Genome sequence of halotolerant plant growth promoting strain of Halomonas elongata HEK1 isolated from salterns of Rann of Kutch, Gujarat, India.</title>
        <authorList>
            <person name="Gaba S."/>
            <person name="Singh R.N."/>
            <person name="Abrol S."/>
            <person name="Kaushik R."/>
            <person name="Saxena A.K."/>
        </authorList>
    </citation>
    <scope>NUCLEOTIDE SEQUENCE [LARGE SCALE GENOMIC DNA]</scope>
    <source>
        <strain evidence="10 11">HEK1</strain>
    </source>
</reference>
<accession>A0A1B8P6N2</accession>
<protein>
    <submittedName>
        <fullName evidence="10">Outer membrane protein TolC</fullName>
    </submittedName>
</protein>
<dbReference type="EMBL" id="MAJD01000001">
    <property type="protein sequence ID" value="OBX37879.1"/>
    <property type="molecule type" value="Genomic_DNA"/>
</dbReference>
<organism evidence="10 11">
    <name type="scientific">Halomonas elongata</name>
    <dbReference type="NCBI Taxonomy" id="2746"/>
    <lineage>
        <taxon>Bacteria</taxon>
        <taxon>Pseudomonadati</taxon>
        <taxon>Pseudomonadota</taxon>
        <taxon>Gammaproteobacteria</taxon>
        <taxon>Oceanospirillales</taxon>
        <taxon>Halomonadaceae</taxon>
        <taxon>Halomonas</taxon>
    </lineage>
</organism>
<keyword evidence="7" id="KW-0998">Cell outer membrane</keyword>
<keyword evidence="3" id="KW-0813">Transport</keyword>
<evidence type="ECO:0000256" key="5">
    <source>
        <dbReference type="ARBA" id="ARBA00022692"/>
    </source>
</evidence>
<evidence type="ECO:0000256" key="1">
    <source>
        <dbReference type="ARBA" id="ARBA00004442"/>
    </source>
</evidence>
<comment type="caution">
    <text evidence="10">The sequence shown here is derived from an EMBL/GenBank/DDBJ whole genome shotgun (WGS) entry which is preliminary data.</text>
</comment>
<dbReference type="GO" id="GO:0015562">
    <property type="term" value="F:efflux transmembrane transporter activity"/>
    <property type="evidence" value="ECO:0007669"/>
    <property type="project" value="InterPro"/>
</dbReference>
<keyword evidence="5" id="KW-0812">Transmembrane</keyword>
<keyword evidence="6" id="KW-0472">Membrane</keyword>
<dbReference type="GO" id="GO:0009279">
    <property type="term" value="C:cell outer membrane"/>
    <property type="evidence" value="ECO:0007669"/>
    <property type="project" value="UniProtKB-SubCell"/>
</dbReference>
<dbReference type="Gene3D" id="1.20.1600.10">
    <property type="entry name" value="Outer membrane efflux proteins (OEP)"/>
    <property type="match status" value="1"/>
</dbReference>
<proteinExistence type="inferred from homology"/>
<evidence type="ECO:0000256" key="2">
    <source>
        <dbReference type="ARBA" id="ARBA00007613"/>
    </source>
</evidence>
<dbReference type="GO" id="GO:1990281">
    <property type="term" value="C:efflux pump complex"/>
    <property type="evidence" value="ECO:0007669"/>
    <property type="project" value="TreeGrafter"/>
</dbReference>
<evidence type="ECO:0000256" key="9">
    <source>
        <dbReference type="SAM" id="MobiDB-lite"/>
    </source>
</evidence>
<name>A0A1B8P6N2_HALEL</name>
<sequence>MSRIRQMQHAEAQRDQAMLRLAVAERDLALKTSQTYLDAFFASRRARLLEGKRSSLELQLAQARKAYELGIGDRIDLLAARSALDSTRADIVLARNETDDALATLERLTGVRSTFDGFSLATLTGVEFAEPAPLETLEGSIDSNAGVEAAREGVRVAEADVALRKAGYYPEVSLNLSWRDRNSDDPYLASEEASAAIQARLNLFRGGYTRADMRQGELMARASRSDVDGARRQALEQLRQSRRGIIGEQGRLAALAQSIRSGELYLEAADKGAALGLRDLVDVLDARAKLFDQRIQYVDAFRRLLLNRLQMQAAVGDLSGEDLADVMLSIQQIIGPPRPIDKMPDAWRHAQAESPENGIHASHDSLASLH</sequence>
<evidence type="ECO:0000313" key="11">
    <source>
        <dbReference type="Proteomes" id="UP000092504"/>
    </source>
</evidence>
<gene>
    <name evidence="10" type="primary">tolC_2</name>
    <name evidence="10" type="ORF">A8U91_02258</name>
</gene>